<dbReference type="AlphaFoldDB" id="A0A1G9EFJ0"/>
<dbReference type="InterPro" id="IPR000182">
    <property type="entry name" value="GNAT_dom"/>
</dbReference>
<feature type="domain" description="N-acetyltransferase" evidence="1">
    <location>
        <begin position="19"/>
        <end position="163"/>
    </location>
</feature>
<gene>
    <name evidence="2" type="ORF">SAMN04488098_10594</name>
</gene>
<dbReference type="Pfam" id="PF00583">
    <property type="entry name" value="Acetyltransf_1"/>
    <property type="match status" value="1"/>
</dbReference>
<evidence type="ECO:0000313" key="3">
    <source>
        <dbReference type="Proteomes" id="UP000199433"/>
    </source>
</evidence>
<organism evidence="2 3">
    <name type="scientific">Alkalibacterium thalassium</name>
    <dbReference type="NCBI Taxonomy" id="426701"/>
    <lineage>
        <taxon>Bacteria</taxon>
        <taxon>Bacillati</taxon>
        <taxon>Bacillota</taxon>
        <taxon>Bacilli</taxon>
        <taxon>Lactobacillales</taxon>
        <taxon>Carnobacteriaceae</taxon>
        <taxon>Alkalibacterium</taxon>
    </lineage>
</organism>
<name>A0A1G9EFJ0_9LACT</name>
<dbReference type="InterPro" id="IPR050276">
    <property type="entry name" value="MshD_Acetyltransferase"/>
</dbReference>
<protein>
    <submittedName>
        <fullName evidence="2">Acetyltransferase (GNAT) family protein</fullName>
    </submittedName>
</protein>
<proteinExistence type="predicted"/>
<keyword evidence="3" id="KW-1185">Reference proteome</keyword>
<dbReference type="OrthoDB" id="1821130at2"/>
<dbReference type="Proteomes" id="UP000199433">
    <property type="component" value="Unassembled WGS sequence"/>
</dbReference>
<keyword evidence="2" id="KW-0808">Transferase</keyword>
<dbReference type="CDD" id="cd04301">
    <property type="entry name" value="NAT_SF"/>
    <property type="match status" value="1"/>
</dbReference>
<evidence type="ECO:0000259" key="1">
    <source>
        <dbReference type="PROSITE" id="PS51186"/>
    </source>
</evidence>
<reference evidence="3" key="1">
    <citation type="submission" date="2016-10" db="EMBL/GenBank/DDBJ databases">
        <authorList>
            <person name="Varghese N."/>
            <person name="Submissions S."/>
        </authorList>
    </citation>
    <scope>NUCLEOTIDE SEQUENCE [LARGE SCALE GENOMIC DNA]</scope>
    <source>
        <strain evidence="3">DSM 19181</strain>
    </source>
</reference>
<dbReference type="EMBL" id="FNFK01000059">
    <property type="protein sequence ID" value="SDK74868.1"/>
    <property type="molecule type" value="Genomic_DNA"/>
</dbReference>
<dbReference type="PANTHER" id="PTHR43617">
    <property type="entry name" value="L-AMINO ACID N-ACETYLTRANSFERASE"/>
    <property type="match status" value="1"/>
</dbReference>
<dbReference type="RefSeq" id="WP_091268522.1">
    <property type="nucleotide sequence ID" value="NZ_FNFK01000059.1"/>
</dbReference>
<dbReference type="PROSITE" id="PS51186">
    <property type="entry name" value="GNAT"/>
    <property type="match status" value="1"/>
</dbReference>
<dbReference type="GO" id="GO:0016747">
    <property type="term" value="F:acyltransferase activity, transferring groups other than amino-acyl groups"/>
    <property type="evidence" value="ECO:0007669"/>
    <property type="project" value="InterPro"/>
</dbReference>
<accession>A0A1G9EFJ0</accession>
<dbReference type="STRING" id="426701.SAMN04488098_10594"/>
<evidence type="ECO:0000313" key="2">
    <source>
        <dbReference type="EMBL" id="SDK74868.1"/>
    </source>
</evidence>
<dbReference type="Gene3D" id="3.40.630.30">
    <property type="match status" value="1"/>
</dbReference>
<sequence length="222" mass="25986">MKTDYMIKPYDSQYEDSWIRCKALSYLYSQFKDQIEAEKDTYTEEDGYAEAIERIALTNEDKVIGILDVGIYDDERSQYDRYVPHLDKGSYMDIIAVHPDYQKMGIAQSLIDEVVNELKEKGIDYLTIFTRDDPAANALYKKIGAELLTESYRVKGTLRDNDERIGSFEPNPVGKRIIVKTPDGKDMPYMTDSGWYWVYDKKYLDLFDIEESFVERTYVLKL</sequence>
<dbReference type="InterPro" id="IPR016181">
    <property type="entry name" value="Acyl_CoA_acyltransferase"/>
</dbReference>
<dbReference type="SUPFAM" id="SSF55729">
    <property type="entry name" value="Acyl-CoA N-acyltransferases (Nat)"/>
    <property type="match status" value="1"/>
</dbReference>